<evidence type="ECO:0000256" key="2">
    <source>
        <dbReference type="SAM" id="SignalP"/>
    </source>
</evidence>
<keyword evidence="1" id="KW-0812">Transmembrane</keyword>
<keyword evidence="1" id="KW-0472">Membrane</keyword>
<reference evidence="3" key="1">
    <citation type="submission" date="2020-01" db="EMBL/GenBank/DDBJ databases">
        <title>Genome Sequencing of Three Apophysomyces-Like Fungal Strains Confirms a Novel Fungal Genus in the Mucoromycota with divergent Burkholderia-like Endosymbiotic Bacteria.</title>
        <authorList>
            <person name="Stajich J.E."/>
            <person name="Macias A.M."/>
            <person name="Carter-House D."/>
            <person name="Lovett B."/>
            <person name="Kasson L.R."/>
            <person name="Berry K."/>
            <person name="Grigoriev I."/>
            <person name="Chang Y."/>
            <person name="Spatafora J."/>
            <person name="Kasson M.T."/>
        </authorList>
    </citation>
    <scope>NUCLEOTIDE SEQUENCE</scope>
    <source>
        <strain evidence="3">NRRL A-21654</strain>
    </source>
</reference>
<dbReference type="Proteomes" id="UP000605846">
    <property type="component" value="Unassembled WGS sequence"/>
</dbReference>
<dbReference type="EMBL" id="JABAYA010000100">
    <property type="protein sequence ID" value="KAF7725290.1"/>
    <property type="molecule type" value="Genomic_DNA"/>
</dbReference>
<name>A0A8H7EPC8_9FUNG</name>
<accession>A0A8H7EPC8</accession>
<keyword evidence="2" id="KW-0732">Signal</keyword>
<feature type="signal peptide" evidence="2">
    <location>
        <begin position="1"/>
        <end position="26"/>
    </location>
</feature>
<keyword evidence="4" id="KW-1185">Reference proteome</keyword>
<feature type="transmembrane region" description="Helical" evidence="1">
    <location>
        <begin position="197"/>
        <end position="217"/>
    </location>
</feature>
<organism evidence="3 4">
    <name type="scientific">Apophysomyces ossiformis</name>
    <dbReference type="NCBI Taxonomy" id="679940"/>
    <lineage>
        <taxon>Eukaryota</taxon>
        <taxon>Fungi</taxon>
        <taxon>Fungi incertae sedis</taxon>
        <taxon>Mucoromycota</taxon>
        <taxon>Mucoromycotina</taxon>
        <taxon>Mucoromycetes</taxon>
        <taxon>Mucorales</taxon>
        <taxon>Mucorineae</taxon>
        <taxon>Mucoraceae</taxon>
        <taxon>Apophysomyces</taxon>
    </lineage>
</organism>
<dbReference type="OrthoDB" id="2281380at2759"/>
<feature type="chain" id="PRO_5034836872" evidence="2">
    <location>
        <begin position="27"/>
        <end position="227"/>
    </location>
</feature>
<comment type="caution">
    <text evidence="3">The sequence shown here is derived from an EMBL/GenBank/DDBJ whole genome shotgun (WGS) entry which is preliminary data.</text>
</comment>
<evidence type="ECO:0000313" key="3">
    <source>
        <dbReference type="EMBL" id="KAF7725290.1"/>
    </source>
</evidence>
<sequence>MVLFSAVTLGAILLLLLVVINRTVQTSVTEEEEDFMPLLMKSGLQPLNSGSAHVPYGLYKPYSVFGEELSHISEEDMSAIQQMASSTSLIRHASWAASNDSSSRSSRTATAAQQQALSSVSVSSFELALLPLSPPESPMVVIVSYLPWIDLPDEYQQPQHLMEDKHSKSLLATMFLMGVIGAMINTFFYVFLHYILAMPLIEIGLAAAMTTLMELVAHATKRWGRLT</sequence>
<protein>
    <submittedName>
        <fullName evidence="3">Uncharacterized protein</fullName>
    </submittedName>
</protein>
<evidence type="ECO:0000256" key="1">
    <source>
        <dbReference type="SAM" id="Phobius"/>
    </source>
</evidence>
<feature type="transmembrane region" description="Helical" evidence="1">
    <location>
        <begin position="170"/>
        <end position="191"/>
    </location>
</feature>
<proteinExistence type="predicted"/>
<gene>
    <name evidence="3" type="ORF">EC973_000300</name>
</gene>
<keyword evidence="1" id="KW-1133">Transmembrane helix</keyword>
<dbReference type="AlphaFoldDB" id="A0A8H7EPC8"/>
<evidence type="ECO:0000313" key="4">
    <source>
        <dbReference type="Proteomes" id="UP000605846"/>
    </source>
</evidence>